<evidence type="ECO:0000256" key="4">
    <source>
        <dbReference type="ARBA" id="ARBA00022741"/>
    </source>
</evidence>
<dbReference type="PIRSF" id="PIRSF000538">
    <property type="entry name" value="GlpK"/>
    <property type="match status" value="1"/>
</dbReference>
<feature type="domain" description="Carbohydrate kinase FGGY N-terminal" evidence="13">
    <location>
        <begin position="5"/>
        <end position="252"/>
    </location>
</feature>
<dbReference type="EMBL" id="JACHHV010000012">
    <property type="protein sequence ID" value="MBB5888027.1"/>
    <property type="molecule type" value="Genomic_DNA"/>
</dbReference>
<feature type="binding site" evidence="11">
    <location>
        <position position="310"/>
    </location>
    <ligand>
        <name>ATP</name>
        <dbReference type="ChEBI" id="CHEBI:30616"/>
    </ligand>
</feature>
<dbReference type="GO" id="GO:0019563">
    <property type="term" value="P:glycerol catabolic process"/>
    <property type="evidence" value="ECO:0007669"/>
    <property type="project" value="UniProtKB-UniRule"/>
</dbReference>
<feature type="binding site" evidence="11">
    <location>
        <position position="13"/>
    </location>
    <ligand>
        <name>ADP</name>
        <dbReference type="ChEBI" id="CHEBI:456216"/>
    </ligand>
</feature>
<feature type="binding site" evidence="11">
    <location>
        <position position="13"/>
    </location>
    <ligand>
        <name>ATP</name>
        <dbReference type="ChEBI" id="CHEBI:30616"/>
    </ligand>
</feature>
<sequence length="496" mass="55478">MEKKYILAIDQGTTSSRAIIFDKKGNKIAVAQKEFPQYFPKSGWVEHDANEIWQSVQSVLADLFIHSGAQPSEIAAIGITNQRETTVVWNKNTGLPISHALVWQSRQSADICDQLIADGYENFFHKKTGLVIDAYFSATKIRWILDNVPTAQEMAEAGDLLFGTIDTWLLWKLTNGESFATDVTNASRTMLYNIVEEKWDEEILHLLNIPVSMLPEVRKNSEIYGYTKDFHFFGESVPIANLMGDQQAALVGQQCFEEGMIKNTYGTGAFIIMNTGENPHFSENKLLTTIAYKLDDKVTYALEGSIFIAGSVVQWLRDGVKILTHADQSEEMAYKSDTDDDIYLVPAFTGLGAPYWNQNARGAIFGLTRATNDNDLVKAALQAICYQTKDILDTMTNDTGISIPSLRVDGGATANSYLMQFQADVLNVPIRRPENAETTAFGTALLAGLAIGFWKNKTEVERMDGKLYQPNMDKERREKLYQGWVRAVTATQTFSK</sequence>
<evidence type="ECO:0000256" key="12">
    <source>
        <dbReference type="RuleBase" id="RU003733"/>
    </source>
</evidence>
<comment type="function">
    <text evidence="9 11">Key enzyme in the regulation of glycerol uptake and metabolism. Catalyzes the phosphorylation of glycerol to yield sn-glycerol 3-phosphate.</text>
</comment>
<feature type="binding site" evidence="11">
    <location>
        <position position="267"/>
    </location>
    <ligand>
        <name>ADP</name>
        <dbReference type="ChEBI" id="CHEBI:456216"/>
    </ligand>
</feature>
<feature type="binding site" evidence="11">
    <location>
        <position position="84"/>
    </location>
    <ligand>
        <name>sn-glycerol 3-phosphate</name>
        <dbReference type="ChEBI" id="CHEBI:57597"/>
    </ligand>
</feature>
<evidence type="ECO:0000256" key="7">
    <source>
        <dbReference type="ARBA" id="ARBA00022840"/>
    </source>
</evidence>
<dbReference type="UniPathway" id="UPA00618">
    <property type="reaction ID" value="UER00672"/>
</dbReference>
<name>A0A841C6W4_9LACT</name>
<dbReference type="AlphaFoldDB" id="A0A841C6W4"/>
<feature type="binding site" evidence="11">
    <location>
        <position position="135"/>
    </location>
    <ligand>
        <name>glycerol</name>
        <dbReference type="ChEBI" id="CHEBI:17754"/>
    </ligand>
</feature>
<dbReference type="GO" id="GO:0004370">
    <property type="term" value="F:glycerol kinase activity"/>
    <property type="evidence" value="ECO:0007669"/>
    <property type="project" value="UniProtKB-UniRule"/>
</dbReference>
<dbReference type="EC" id="2.7.1.30" evidence="11"/>
<dbReference type="GO" id="GO:0005829">
    <property type="term" value="C:cytosol"/>
    <property type="evidence" value="ECO:0007669"/>
    <property type="project" value="UniProtKB-ARBA"/>
</dbReference>
<dbReference type="SUPFAM" id="SSF53067">
    <property type="entry name" value="Actin-like ATPase domain"/>
    <property type="match status" value="2"/>
</dbReference>
<dbReference type="NCBIfam" id="NF000756">
    <property type="entry name" value="PRK00047.1"/>
    <property type="match status" value="1"/>
</dbReference>
<feature type="binding site" evidence="11">
    <location>
        <position position="314"/>
    </location>
    <ligand>
        <name>ATP</name>
        <dbReference type="ChEBI" id="CHEBI:30616"/>
    </ligand>
</feature>
<feature type="binding site" evidence="11">
    <location>
        <position position="245"/>
    </location>
    <ligand>
        <name>sn-glycerol 3-phosphate</name>
        <dbReference type="ChEBI" id="CHEBI:57597"/>
    </ligand>
</feature>
<feature type="binding site" evidence="11">
    <location>
        <position position="83"/>
    </location>
    <ligand>
        <name>sn-glycerol 3-phosphate</name>
        <dbReference type="ChEBI" id="CHEBI:57597"/>
    </ligand>
</feature>
<evidence type="ECO:0000256" key="8">
    <source>
        <dbReference type="ARBA" id="ARBA00052101"/>
    </source>
</evidence>
<dbReference type="Pfam" id="PF00370">
    <property type="entry name" value="FGGY_N"/>
    <property type="match status" value="1"/>
</dbReference>
<keyword evidence="16" id="KW-1185">Reference proteome</keyword>
<dbReference type="InterPro" id="IPR000577">
    <property type="entry name" value="Carb_kinase_FGGY"/>
</dbReference>
<feature type="binding site" evidence="11">
    <location>
        <position position="15"/>
    </location>
    <ligand>
        <name>ATP</name>
        <dbReference type="ChEBI" id="CHEBI:30616"/>
    </ligand>
</feature>
<accession>A0A841C6W4</accession>
<feature type="binding site" evidence="11">
    <location>
        <position position="17"/>
    </location>
    <ligand>
        <name>ADP</name>
        <dbReference type="ChEBI" id="CHEBI:456216"/>
    </ligand>
</feature>
<evidence type="ECO:0000256" key="5">
    <source>
        <dbReference type="ARBA" id="ARBA00022777"/>
    </source>
</evidence>
<reference evidence="15 16" key="1">
    <citation type="submission" date="2020-08" db="EMBL/GenBank/DDBJ databases">
        <title>Genomic Encyclopedia of Type Strains, Phase IV (KMG-IV): sequencing the most valuable type-strain genomes for metagenomic binning, comparative biology and taxonomic classification.</title>
        <authorList>
            <person name="Goeker M."/>
        </authorList>
    </citation>
    <scope>NUCLEOTIDE SEQUENCE [LARGE SCALE GENOMIC DNA]</scope>
    <source>
        <strain evidence="15 16">DSM 14925</strain>
    </source>
</reference>
<evidence type="ECO:0000256" key="11">
    <source>
        <dbReference type="HAMAP-Rule" id="MF_00186"/>
    </source>
</evidence>
<feature type="binding site" evidence="11">
    <location>
        <position position="13"/>
    </location>
    <ligand>
        <name>sn-glycerol 3-phosphate</name>
        <dbReference type="ChEBI" id="CHEBI:57597"/>
    </ligand>
</feature>
<keyword evidence="6 11" id="KW-0319">Glycerol metabolism</keyword>
<feature type="binding site" evidence="11">
    <location>
        <position position="83"/>
    </location>
    <ligand>
        <name>glycerol</name>
        <dbReference type="ChEBI" id="CHEBI:17754"/>
    </ligand>
</feature>
<comment type="similarity">
    <text evidence="2 11 12">Belongs to the FGGY kinase family.</text>
</comment>
<evidence type="ECO:0000256" key="9">
    <source>
        <dbReference type="ARBA" id="ARBA00054633"/>
    </source>
</evidence>
<dbReference type="NCBIfam" id="TIGR01311">
    <property type="entry name" value="glycerol_kin"/>
    <property type="match status" value="1"/>
</dbReference>
<dbReference type="PANTHER" id="PTHR10196:SF69">
    <property type="entry name" value="GLYCEROL KINASE"/>
    <property type="match status" value="1"/>
</dbReference>
<feature type="binding site" evidence="11">
    <location>
        <position position="135"/>
    </location>
    <ligand>
        <name>sn-glycerol 3-phosphate</name>
        <dbReference type="ChEBI" id="CHEBI:57597"/>
    </ligand>
</feature>
<feature type="binding site" evidence="11">
    <location>
        <position position="246"/>
    </location>
    <ligand>
        <name>glycerol</name>
        <dbReference type="ChEBI" id="CHEBI:17754"/>
    </ligand>
</feature>
<dbReference type="InterPro" id="IPR005999">
    <property type="entry name" value="Glycerol_kin"/>
</dbReference>
<dbReference type="PANTHER" id="PTHR10196">
    <property type="entry name" value="SUGAR KINASE"/>
    <property type="match status" value="1"/>
</dbReference>
<dbReference type="InterPro" id="IPR018485">
    <property type="entry name" value="FGGY_C"/>
</dbReference>
<keyword evidence="7 11" id="KW-0067">ATP-binding</keyword>
<dbReference type="InterPro" id="IPR018484">
    <property type="entry name" value="FGGY_N"/>
</dbReference>
<dbReference type="GO" id="GO:0006072">
    <property type="term" value="P:glycerol-3-phosphate metabolic process"/>
    <property type="evidence" value="ECO:0007669"/>
    <property type="project" value="InterPro"/>
</dbReference>
<evidence type="ECO:0000259" key="14">
    <source>
        <dbReference type="Pfam" id="PF02782"/>
    </source>
</evidence>
<dbReference type="FunFam" id="3.30.420.40:FF:000007">
    <property type="entry name" value="Glycerol kinase"/>
    <property type="match status" value="1"/>
</dbReference>
<feature type="binding site" evidence="11">
    <location>
        <position position="411"/>
    </location>
    <ligand>
        <name>ADP</name>
        <dbReference type="ChEBI" id="CHEBI:456216"/>
    </ligand>
</feature>
<feature type="binding site" evidence="11">
    <location>
        <position position="310"/>
    </location>
    <ligand>
        <name>ADP</name>
        <dbReference type="ChEBI" id="CHEBI:456216"/>
    </ligand>
</feature>
<dbReference type="Pfam" id="PF02782">
    <property type="entry name" value="FGGY_C"/>
    <property type="match status" value="1"/>
</dbReference>
<evidence type="ECO:0000313" key="15">
    <source>
        <dbReference type="EMBL" id="MBB5888027.1"/>
    </source>
</evidence>
<organism evidence="15 16">
    <name type="scientific">Lactovum miscens</name>
    <dbReference type="NCBI Taxonomy" id="190387"/>
    <lineage>
        <taxon>Bacteria</taxon>
        <taxon>Bacillati</taxon>
        <taxon>Bacillota</taxon>
        <taxon>Bacilli</taxon>
        <taxon>Lactobacillales</taxon>
        <taxon>Streptococcaceae</taxon>
        <taxon>Lactovum</taxon>
    </lineage>
</organism>
<dbReference type="Gene3D" id="3.30.420.40">
    <property type="match status" value="2"/>
</dbReference>
<dbReference type="FunFam" id="3.30.420.40:FF:000008">
    <property type="entry name" value="Glycerol kinase"/>
    <property type="match status" value="1"/>
</dbReference>
<feature type="binding site" evidence="11">
    <location>
        <position position="267"/>
    </location>
    <ligand>
        <name>ATP</name>
        <dbReference type="ChEBI" id="CHEBI:30616"/>
    </ligand>
</feature>
<evidence type="ECO:0000256" key="2">
    <source>
        <dbReference type="ARBA" id="ARBA00009156"/>
    </source>
</evidence>
<keyword evidence="3 11" id="KW-0808">Transferase</keyword>
<dbReference type="InterPro" id="IPR043129">
    <property type="entry name" value="ATPase_NBD"/>
</dbReference>
<comment type="activity regulation">
    <text evidence="11">Activated by phosphorylation and inhibited by fructose 1,6-bisphosphate (FBP).</text>
</comment>
<feature type="binding site" evidence="11">
    <location>
        <position position="14"/>
    </location>
    <ligand>
        <name>ATP</name>
        <dbReference type="ChEBI" id="CHEBI:30616"/>
    </ligand>
</feature>
<gene>
    <name evidence="11" type="primary">glpK</name>
    <name evidence="15" type="ORF">HNQ37_000917</name>
</gene>
<dbReference type="GO" id="GO:0005524">
    <property type="term" value="F:ATP binding"/>
    <property type="evidence" value="ECO:0007669"/>
    <property type="project" value="UniProtKB-UniRule"/>
</dbReference>
<feature type="modified residue" description="Phosphohistidine; by HPr" evidence="11">
    <location>
        <position position="231"/>
    </location>
</feature>
<keyword evidence="4 11" id="KW-0547">Nucleotide-binding</keyword>
<feature type="binding site" evidence="11">
    <location>
        <position position="415"/>
    </location>
    <ligand>
        <name>ADP</name>
        <dbReference type="ChEBI" id="CHEBI:456216"/>
    </ligand>
</feature>
<protein>
    <recommendedName>
        <fullName evidence="11">Glycerol kinase</fullName>
        <ecNumber evidence="11">2.7.1.30</ecNumber>
    </recommendedName>
    <alternativeName>
        <fullName evidence="11">ATP:glycerol 3-phosphotransferase</fullName>
    </alternativeName>
    <alternativeName>
        <fullName evidence="11">Glycerokinase</fullName>
        <shortName evidence="11">GK</shortName>
    </alternativeName>
</protein>
<dbReference type="PROSITE" id="PS00933">
    <property type="entry name" value="FGGY_KINASES_1"/>
    <property type="match status" value="1"/>
</dbReference>
<evidence type="ECO:0000256" key="3">
    <source>
        <dbReference type="ARBA" id="ARBA00022679"/>
    </source>
</evidence>
<evidence type="ECO:0000259" key="13">
    <source>
        <dbReference type="Pfam" id="PF00370"/>
    </source>
</evidence>
<dbReference type="HAMAP" id="MF_00186">
    <property type="entry name" value="Glycerol_kin"/>
    <property type="match status" value="1"/>
</dbReference>
<keyword evidence="11" id="KW-0597">Phosphoprotein</keyword>
<comment type="subunit">
    <text evidence="10 11">Homotetramer and homodimer (in equilibrium).</text>
</comment>
<keyword evidence="5 11" id="KW-0418">Kinase</keyword>
<evidence type="ECO:0000313" key="16">
    <source>
        <dbReference type="Proteomes" id="UP000562464"/>
    </source>
</evidence>
<dbReference type="InterPro" id="IPR018483">
    <property type="entry name" value="Carb_kinase_FGGY_CS"/>
</dbReference>
<evidence type="ECO:0000256" key="10">
    <source>
        <dbReference type="ARBA" id="ARBA00063665"/>
    </source>
</evidence>
<evidence type="ECO:0000256" key="6">
    <source>
        <dbReference type="ARBA" id="ARBA00022798"/>
    </source>
</evidence>
<dbReference type="CDD" id="cd07786">
    <property type="entry name" value="FGGY_EcGK_like"/>
    <property type="match status" value="1"/>
</dbReference>
<dbReference type="PROSITE" id="PS00445">
    <property type="entry name" value="FGGY_KINASES_2"/>
    <property type="match status" value="1"/>
</dbReference>
<comment type="PTM">
    <text evidence="11">The phosphoenolpyruvate-dependent sugar phosphotransferase system (PTS), including enzyme I, and histidine-containing protein (HPr) are required for the phosphorylation, which leads to the activation of the enzyme.</text>
</comment>
<dbReference type="RefSeq" id="WP_183539696.1">
    <property type="nucleotide sequence ID" value="NZ_JACHHV010000012.1"/>
</dbReference>
<comment type="caution">
    <text evidence="15">The sequence shown here is derived from an EMBL/GenBank/DDBJ whole genome shotgun (WGS) entry which is preliminary data.</text>
</comment>
<feature type="binding site" evidence="11">
    <location>
        <position position="84"/>
    </location>
    <ligand>
        <name>glycerol</name>
        <dbReference type="ChEBI" id="CHEBI:17754"/>
    </ligand>
</feature>
<comment type="pathway">
    <text evidence="1 11">Polyol metabolism; glycerol degradation via glycerol kinase pathway; sn-glycerol 3-phosphate from glycerol: step 1/1.</text>
</comment>
<comment type="catalytic activity">
    <reaction evidence="8 11">
        <text>glycerol + ATP = sn-glycerol 3-phosphate + ADP + H(+)</text>
        <dbReference type="Rhea" id="RHEA:21644"/>
        <dbReference type="ChEBI" id="CHEBI:15378"/>
        <dbReference type="ChEBI" id="CHEBI:17754"/>
        <dbReference type="ChEBI" id="CHEBI:30616"/>
        <dbReference type="ChEBI" id="CHEBI:57597"/>
        <dbReference type="ChEBI" id="CHEBI:456216"/>
        <dbReference type="EC" id="2.7.1.30"/>
    </reaction>
</comment>
<dbReference type="Proteomes" id="UP000562464">
    <property type="component" value="Unassembled WGS sequence"/>
</dbReference>
<evidence type="ECO:0000256" key="1">
    <source>
        <dbReference type="ARBA" id="ARBA00005190"/>
    </source>
</evidence>
<feature type="binding site" evidence="11">
    <location>
        <position position="411"/>
    </location>
    <ligand>
        <name>ATP</name>
        <dbReference type="ChEBI" id="CHEBI:30616"/>
    </ligand>
</feature>
<feature type="binding site" evidence="11">
    <location>
        <position position="245"/>
    </location>
    <ligand>
        <name>glycerol</name>
        <dbReference type="ChEBI" id="CHEBI:17754"/>
    </ligand>
</feature>
<proteinExistence type="inferred from homology"/>
<feature type="domain" description="Carbohydrate kinase FGGY C-terminal" evidence="14">
    <location>
        <begin position="263"/>
        <end position="450"/>
    </location>
</feature>